<dbReference type="AlphaFoldDB" id="A0A9D0ZD14"/>
<dbReference type="SUPFAM" id="SSF51338">
    <property type="entry name" value="Composite domain of metallo-dependent hydrolases"/>
    <property type="match status" value="1"/>
</dbReference>
<evidence type="ECO:0000256" key="1">
    <source>
        <dbReference type="ARBA" id="ARBA00010716"/>
    </source>
</evidence>
<evidence type="ECO:0000256" key="7">
    <source>
        <dbReference type="ARBA" id="ARBA00047647"/>
    </source>
</evidence>
<evidence type="ECO:0000259" key="13">
    <source>
        <dbReference type="Pfam" id="PF01979"/>
    </source>
</evidence>
<dbReference type="EMBL" id="DVFJ01000030">
    <property type="protein sequence ID" value="HIQ72223.1"/>
    <property type="molecule type" value="Genomic_DNA"/>
</dbReference>
<evidence type="ECO:0000313" key="14">
    <source>
        <dbReference type="EMBL" id="HIQ72223.1"/>
    </source>
</evidence>
<feature type="binding site" evidence="12">
    <location>
        <position position="193"/>
    </location>
    <ligand>
        <name>Zn(2+)</name>
        <dbReference type="ChEBI" id="CHEBI:29105"/>
    </ligand>
</feature>
<dbReference type="InterPro" id="IPR011059">
    <property type="entry name" value="Metal-dep_hydrolase_composite"/>
</dbReference>
<evidence type="ECO:0000256" key="9">
    <source>
        <dbReference type="PIRNR" id="PIRNR038994"/>
    </source>
</evidence>
<dbReference type="NCBIfam" id="TIGR00221">
    <property type="entry name" value="nagA"/>
    <property type="match status" value="1"/>
</dbReference>
<dbReference type="GO" id="GO:0006046">
    <property type="term" value="P:N-acetylglucosamine catabolic process"/>
    <property type="evidence" value="ECO:0007669"/>
    <property type="project" value="TreeGrafter"/>
</dbReference>
<dbReference type="PANTHER" id="PTHR11113">
    <property type="entry name" value="N-ACETYLGLUCOSAMINE-6-PHOSPHATE DEACETYLASE"/>
    <property type="match status" value="1"/>
</dbReference>
<dbReference type="InterPro" id="IPR006680">
    <property type="entry name" value="Amidohydro-rel"/>
</dbReference>
<evidence type="ECO:0000256" key="4">
    <source>
        <dbReference type="ARBA" id="ARBA00022723"/>
    </source>
</evidence>
<comment type="caution">
    <text evidence="14">The sequence shown here is derived from an EMBL/GenBank/DDBJ whole genome shotgun (WGS) entry which is preliminary data.</text>
</comment>
<name>A0A9D0ZD14_9FIRM</name>
<gene>
    <name evidence="14" type="primary">nagA</name>
    <name evidence="14" type="ORF">IAB73_08470</name>
</gene>
<comment type="cofactor">
    <cofactor evidence="12">
        <name>a divalent metal cation</name>
        <dbReference type="ChEBI" id="CHEBI:60240"/>
    </cofactor>
    <text evidence="12">Binds 1 divalent metal cation per subunit.</text>
</comment>
<evidence type="ECO:0000256" key="12">
    <source>
        <dbReference type="PIRSR" id="PIRSR038994-3"/>
    </source>
</evidence>
<dbReference type="Gene3D" id="3.20.20.140">
    <property type="entry name" value="Metal-dependent hydrolases"/>
    <property type="match status" value="1"/>
</dbReference>
<dbReference type="GO" id="GO:0008448">
    <property type="term" value="F:N-acetylglucosamine-6-phosphate deacetylase activity"/>
    <property type="evidence" value="ECO:0007669"/>
    <property type="project" value="UniProtKB-EC"/>
</dbReference>
<dbReference type="CDD" id="cd00854">
    <property type="entry name" value="NagA"/>
    <property type="match status" value="1"/>
</dbReference>
<feature type="binding site" evidence="12">
    <location>
        <position position="127"/>
    </location>
    <ligand>
        <name>Zn(2+)</name>
        <dbReference type="ChEBI" id="CHEBI:29105"/>
    </ligand>
</feature>
<reference evidence="14" key="1">
    <citation type="submission" date="2020-10" db="EMBL/GenBank/DDBJ databases">
        <authorList>
            <person name="Gilroy R."/>
        </authorList>
    </citation>
    <scope>NUCLEOTIDE SEQUENCE</scope>
    <source>
        <strain evidence="14">ChiSxjej2B14-6234</strain>
    </source>
</reference>
<protein>
    <recommendedName>
        <fullName evidence="3">N-acetylglucosamine-6-phosphate deacetylase</fullName>
        <ecNumber evidence="2">3.5.1.25</ecNumber>
    </recommendedName>
</protein>
<feature type="binding site" evidence="11">
    <location>
        <position position="249"/>
    </location>
    <ligand>
        <name>substrate</name>
    </ligand>
</feature>
<dbReference type="InterPro" id="IPR003764">
    <property type="entry name" value="GlcNAc_6-P_deAcase"/>
</dbReference>
<evidence type="ECO:0000313" key="15">
    <source>
        <dbReference type="Proteomes" id="UP000886887"/>
    </source>
</evidence>
<accession>A0A9D0ZD14</accession>
<feature type="binding site" evidence="12">
    <location>
        <position position="214"/>
    </location>
    <ligand>
        <name>Zn(2+)</name>
        <dbReference type="ChEBI" id="CHEBI:29105"/>
    </ligand>
</feature>
<organism evidence="14 15">
    <name type="scientific">Candidatus Onthenecus intestinigallinarum</name>
    <dbReference type="NCBI Taxonomy" id="2840875"/>
    <lineage>
        <taxon>Bacteria</taxon>
        <taxon>Bacillati</taxon>
        <taxon>Bacillota</taxon>
        <taxon>Clostridia</taxon>
        <taxon>Eubacteriales</taxon>
        <taxon>Candidatus Onthenecus</taxon>
    </lineage>
</organism>
<comment type="similarity">
    <text evidence="1 9">Belongs to the metallo-dependent hydrolases superfamily. NagA family.</text>
</comment>
<proteinExistence type="inferred from homology"/>
<dbReference type="InterPro" id="IPR032466">
    <property type="entry name" value="Metal_Hydrolase"/>
</dbReference>
<dbReference type="PIRSF" id="PIRSF038994">
    <property type="entry name" value="NagA"/>
    <property type="match status" value="1"/>
</dbReference>
<evidence type="ECO:0000256" key="8">
    <source>
        <dbReference type="ARBA" id="ARBA00060590"/>
    </source>
</evidence>
<feature type="binding site" evidence="11">
    <location>
        <begin position="217"/>
        <end position="218"/>
    </location>
    <ligand>
        <name>substrate</name>
    </ligand>
</feature>
<feature type="domain" description="Amidohydrolase-related" evidence="13">
    <location>
        <begin position="48"/>
        <end position="362"/>
    </location>
</feature>
<evidence type="ECO:0000256" key="6">
    <source>
        <dbReference type="ARBA" id="ARBA00023277"/>
    </source>
</evidence>
<keyword evidence="4 12" id="KW-0479">Metal-binding</keyword>
<evidence type="ECO:0000256" key="11">
    <source>
        <dbReference type="PIRSR" id="PIRSR038994-2"/>
    </source>
</evidence>
<keyword evidence="6 9" id="KW-0119">Carbohydrate metabolism</keyword>
<dbReference type="Gene3D" id="2.30.40.10">
    <property type="entry name" value="Urease, subunit C, domain 1"/>
    <property type="match status" value="1"/>
</dbReference>
<dbReference type="SUPFAM" id="SSF51556">
    <property type="entry name" value="Metallo-dependent hydrolases"/>
    <property type="match status" value="1"/>
</dbReference>
<evidence type="ECO:0000256" key="10">
    <source>
        <dbReference type="PIRSR" id="PIRSR038994-1"/>
    </source>
</evidence>
<feature type="binding site" evidence="11">
    <location>
        <begin position="305"/>
        <end position="307"/>
    </location>
    <ligand>
        <name>substrate</name>
    </ligand>
</feature>
<dbReference type="Pfam" id="PF01979">
    <property type="entry name" value="Amidohydro_1"/>
    <property type="match status" value="1"/>
</dbReference>
<comment type="catalytic activity">
    <reaction evidence="7">
        <text>N-acetyl-D-glucosamine 6-phosphate + H2O = D-glucosamine 6-phosphate + acetate</text>
        <dbReference type="Rhea" id="RHEA:22936"/>
        <dbReference type="ChEBI" id="CHEBI:15377"/>
        <dbReference type="ChEBI" id="CHEBI:30089"/>
        <dbReference type="ChEBI" id="CHEBI:57513"/>
        <dbReference type="ChEBI" id="CHEBI:58725"/>
        <dbReference type="EC" id="3.5.1.25"/>
    </reaction>
</comment>
<dbReference type="PANTHER" id="PTHR11113:SF14">
    <property type="entry name" value="N-ACETYLGLUCOSAMINE-6-PHOSPHATE DEACETYLASE"/>
    <property type="match status" value="1"/>
</dbReference>
<feature type="active site" description="Proton donor/acceptor" evidence="10">
    <location>
        <position position="272"/>
    </location>
</feature>
<dbReference type="GO" id="GO:0046872">
    <property type="term" value="F:metal ion binding"/>
    <property type="evidence" value="ECO:0007669"/>
    <property type="project" value="UniProtKB-KW"/>
</dbReference>
<feature type="binding site" evidence="11">
    <location>
        <position position="138"/>
    </location>
    <ligand>
        <name>substrate</name>
    </ligand>
</feature>
<dbReference type="EC" id="3.5.1.25" evidence="2"/>
<evidence type="ECO:0000256" key="5">
    <source>
        <dbReference type="ARBA" id="ARBA00022801"/>
    </source>
</evidence>
<dbReference type="FunFam" id="3.20.20.140:FF:000004">
    <property type="entry name" value="N-acetylglucosamine-6-phosphate deacetylase"/>
    <property type="match status" value="1"/>
</dbReference>
<feature type="binding site" evidence="11">
    <location>
        <position position="225"/>
    </location>
    <ligand>
        <name>substrate</name>
    </ligand>
</feature>
<evidence type="ECO:0000256" key="2">
    <source>
        <dbReference type="ARBA" id="ARBA00011899"/>
    </source>
</evidence>
<sequence>MLLTHGVFFVDGALRADVSVRCEGGAIRQVGALSPLPGEDVLDAGGAYVLPGFVDIHIHGFGGRDCMEGEDAVRAMSRGLAGRGVAAFVPTTMSAPPDETRAALAGIGAVMDRPEPAGAAVLGAHMEAPFLSPAYSGAQRAECMQRPSPEAYDALTQGLSGYVRMMTLAPELDGALALIEHLTRQGVVACCAHSGATSAQVHAAADVGLKQITHLFNAQSPLHHREPGVPGAGLSDPRLLVQVIADCIHLHEDALRIAALCKGPDGVALITDAMMAAGMPDGEYTLGGQRVIVRDGAARLERGNLAGSTLTLHAAVRNMIVRCGLSPETVIPMATSTPAQSVGAQAYGAIAPGKAARFALMDREWNFLRAL</sequence>
<evidence type="ECO:0000256" key="3">
    <source>
        <dbReference type="ARBA" id="ARBA00018029"/>
    </source>
</evidence>
<dbReference type="Proteomes" id="UP000886887">
    <property type="component" value="Unassembled WGS sequence"/>
</dbReference>
<comment type="pathway">
    <text evidence="8">Amino-sugar metabolism; N-acetylneuraminate degradation; D-fructose 6-phosphate from N-acetylneuraminate: step 4/5.</text>
</comment>
<keyword evidence="5 9" id="KW-0378">Hydrolase</keyword>
<reference evidence="14" key="2">
    <citation type="journal article" date="2021" name="PeerJ">
        <title>Extensive microbial diversity within the chicken gut microbiome revealed by metagenomics and culture.</title>
        <authorList>
            <person name="Gilroy R."/>
            <person name="Ravi A."/>
            <person name="Getino M."/>
            <person name="Pursley I."/>
            <person name="Horton D.L."/>
            <person name="Alikhan N.F."/>
            <person name="Baker D."/>
            <person name="Gharbi K."/>
            <person name="Hall N."/>
            <person name="Watson M."/>
            <person name="Adriaenssens E.M."/>
            <person name="Foster-Nyarko E."/>
            <person name="Jarju S."/>
            <person name="Secka A."/>
            <person name="Antonio M."/>
            <person name="Oren A."/>
            <person name="Chaudhuri R.R."/>
            <person name="La Ragione R."/>
            <person name="Hildebrand F."/>
            <person name="Pallen M.J."/>
        </authorList>
    </citation>
    <scope>NUCLEOTIDE SEQUENCE</scope>
    <source>
        <strain evidence="14">ChiSxjej2B14-6234</strain>
    </source>
</reference>